<comment type="caution">
    <text evidence="1">The sequence shown here is derived from an EMBL/GenBank/DDBJ whole genome shotgun (WGS) entry which is preliminary data.</text>
</comment>
<evidence type="ECO:0000313" key="1">
    <source>
        <dbReference type="EMBL" id="MCZ4224226.1"/>
    </source>
</evidence>
<dbReference type="Proteomes" id="UP001144341">
    <property type="component" value="Unassembled WGS sequence"/>
</dbReference>
<proteinExistence type="predicted"/>
<evidence type="ECO:0000313" key="2">
    <source>
        <dbReference type="Proteomes" id="UP001144341"/>
    </source>
</evidence>
<sequence length="256" mass="28766">MKKKIFTSSCIVLIMLLFIFACRKEEESSSISLKRKEKAFAINLLSASCSGTETHTTRFNASSNPNFFTRQTIKKITEYFCDGSSMGADTLTILDDFYQGSEPEPGPRVNLFENVQGSYSISCSGTVSFNLNNIIYYNSSFFENRVSDAIAMTQIMSDIENYNYTGPYVIADLNAYGPNSQEKLKYAVFGYYMIYTFGQDKTRTLFNAVPASPGGYPCEQLAIKLAGIAGVNDNHSYETIDEVYNHFILEIMAYRL</sequence>
<name>A0ABT4KZ68_9SPHI</name>
<dbReference type="PROSITE" id="PS51257">
    <property type="entry name" value="PROKAR_LIPOPROTEIN"/>
    <property type="match status" value="1"/>
</dbReference>
<organism evidence="1 2">
    <name type="scientific">Pedobacter rhodius</name>
    <dbReference type="NCBI Taxonomy" id="3004098"/>
    <lineage>
        <taxon>Bacteria</taxon>
        <taxon>Pseudomonadati</taxon>
        <taxon>Bacteroidota</taxon>
        <taxon>Sphingobacteriia</taxon>
        <taxon>Sphingobacteriales</taxon>
        <taxon>Sphingobacteriaceae</taxon>
        <taxon>Pedobacter</taxon>
    </lineage>
</organism>
<dbReference type="RefSeq" id="WP_269416007.1">
    <property type="nucleotide sequence ID" value="NZ_JAPWGL010000003.1"/>
</dbReference>
<protein>
    <submittedName>
        <fullName evidence="1">Uncharacterized protein</fullName>
    </submittedName>
</protein>
<reference evidence="1" key="1">
    <citation type="submission" date="2022-12" db="EMBL/GenBank/DDBJ databases">
        <title>Genome sequence of SJ11.</title>
        <authorList>
            <person name="Woo H."/>
        </authorList>
    </citation>
    <scope>NUCLEOTIDE SEQUENCE</scope>
    <source>
        <strain evidence="1">SJ11</strain>
    </source>
</reference>
<accession>A0ABT4KZ68</accession>
<dbReference type="EMBL" id="JAPWGL010000003">
    <property type="protein sequence ID" value="MCZ4224226.1"/>
    <property type="molecule type" value="Genomic_DNA"/>
</dbReference>
<keyword evidence="2" id="KW-1185">Reference proteome</keyword>
<gene>
    <name evidence="1" type="ORF">O0931_13000</name>
</gene>